<comment type="function">
    <text evidence="7">Catalyzes the reversible epimerization at C-2 of UDP-N-acetylglucosamine (UDP-GlcNAc) and thereby provides bacteria with UDP-N-acetylmannosamine (UDP-ManNAc), the activated donor of ManNAc residues.</text>
</comment>
<evidence type="ECO:0000256" key="6">
    <source>
        <dbReference type="ARBA" id="ARBA00074883"/>
    </source>
</evidence>
<dbReference type="GO" id="GO:0009246">
    <property type="term" value="P:enterobacterial common antigen biosynthetic process"/>
    <property type="evidence" value="ECO:0007669"/>
    <property type="project" value="UniProtKB-UniRule"/>
</dbReference>
<proteinExistence type="inferred from homology"/>
<evidence type="ECO:0000256" key="4">
    <source>
        <dbReference type="ARBA" id="ARBA00038209"/>
    </source>
</evidence>
<dbReference type="Pfam" id="PF02350">
    <property type="entry name" value="Epimerase_2"/>
    <property type="match status" value="1"/>
</dbReference>
<dbReference type="InterPro" id="IPR029767">
    <property type="entry name" value="WecB-like"/>
</dbReference>
<feature type="binding site" evidence="7">
    <location>
        <position position="213"/>
    </location>
    <ligand>
        <name>substrate</name>
    </ligand>
</feature>
<dbReference type="Gene3D" id="3.40.50.2000">
    <property type="entry name" value="Glycogen Phosphorylase B"/>
    <property type="match status" value="2"/>
</dbReference>
<dbReference type="InterPro" id="IPR032892">
    <property type="entry name" value="WecB"/>
</dbReference>
<comment type="similarity">
    <text evidence="4 7 8">Belongs to the UDP-N-acetylglucosamine 2-epimerase family.</text>
</comment>
<dbReference type="CDD" id="cd03786">
    <property type="entry name" value="GTB_UDP-GlcNAc_2-Epimerase"/>
    <property type="match status" value="1"/>
</dbReference>
<comment type="catalytic activity">
    <reaction evidence="3 7">
        <text>UDP-N-acetyl-alpha-D-glucosamine = UDP-N-acetyl-alpha-D-mannosamine</text>
        <dbReference type="Rhea" id="RHEA:17213"/>
        <dbReference type="ChEBI" id="CHEBI:57705"/>
        <dbReference type="ChEBI" id="CHEBI:68623"/>
        <dbReference type="EC" id="5.1.3.14"/>
    </reaction>
</comment>
<feature type="binding site" evidence="7">
    <location>
        <begin position="290"/>
        <end position="292"/>
    </location>
    <ligand>
        <name>substrate</name>
    </ligand>
</feature>
<dbReference type="UniPathway" id="UPA00566"/>
<dbReference type="FunFam" id="3.40.50.2000:FF:000043">
    <property type="entry name" value="UDP-N-acetylglucosamine 2-epimerase"/>
    <property type="match status" value="1"/>
</dbReference>
<feature type="binding site" evidence="7">
    <location>
        <position position="276"/>
    </location>
    <ligand>
        <name>substrate</name>
    </ligand>
</feature>
<name>A0A8I1WA17_PLESH</name>
<evidence type="ECO:0000313" key="11">
    <source>
        <dbReference type="Proteomes" id="UP000664658"/>
    </source>
</evidence>
<comment type="pathway">
    <text evidence="7">Bacterial outer membrane biogenesis; enterobacterial common antigen biosynthesis.</text>
</comment>
<reference evidence="10" key="1">
    <citation type="submission" date="2021-03" db="EMBL/GenBank/DDBJ databases">
        <title>Plesiomonas shigelloides zfcc0051, isolated from zebrafish feces.</title>
        <authorList>
            <person name="Vanderhoek Z."/>
            <person name="Gaulke C."/>
        </authorList>
    </citation>
    <scope>NUCLEOTIDE SEQUENCE</scope>
    <source>
        <strain evidence="10">Zfcc0051</strain>
    </source>
</reference>
<feature type="binding site" evidence="7">
    <location>
        <position position="271"/>
    </location>
    <ligand>
        <name>substrate</name>
    </ligand>
</feature>
<dbReference type="EMBL" id="JAFNAA010000023">
    <property type="protein sequence ID" value="MBO1109656.1"/>
    <property type="molecule type" value="Genomic_DNA"/>
</dbReference>
<dbReference type="PANTHER" id="PTHR43174">
    <property type="entry name" value="UDP-N-ACETYLGLUCOSAMINE 2-EPIMERASE"/>
    <property type="match status" value="1"/>
</dbReference>
<feature type="binding site" evidence="7">
    <location>
        <position position="95"/>
    </location>
    <ligand>
        <name>substrate</name>
    </ligand>
</feature>
<evidence type="ECO:0000259" key="9">
    <source>
        <dbReference type="Pfam" id="PF02350"/>
    </source>
</evidence>
<dbReference type="RefSeq" id="WP_207542671.1">
    <property type="nucleotide sequence ID" value="NZ_JAFNAA010000023.1"/>
</dbReference>
<accession>A0A8I1WA17</accession>
<gene>
    <name evidence="7 10" type="primary">wecB</name>
    <name evidence="10" type="ORF">J2R62_15845</name>
</gene>
<keyword evidence="2 7" id="KW-0413">Isomerase</keyword>
<evidence type="ECO:0000313" key="10">
    <source>
        <dbReference type="EMBL" id="MBO1109656.1"/>
    </source>
</evidence>
<dbReference type="PANTHER" id="PTHR43174:SF2">
    <property type="entry name" value="UDP-N-ACETYLGLUCOSAMINE 2-EPIMERASE"/>
    <property type="match status" value="1"/>
</dbReference>
<comment type="subcellular location">
    <subcellularLocation>
        <location evidence="7">Cytoplasm</location>
    </subcellularLocation>
</comment>
<feature type="binding site" evidence="7">
    <location>
        <position position="296"/>
    </location>
    <ligand>
        <name>substrate</name>
    </ligand>
</feature>
<evidence type="ECO:0000256" key="7">
    <source>
        <dbReference type="HAMAP-Rule" id="MF_02028"/>
    </source>
</evidence>
<evidence type="ECO:0000256" key="5">
    <source>
        <dbReference type="ARBA" id="ARBA00038858"/>
    </source>
</evidence>
<comment type="subunit">
    <text evidence="7">Homodimer.</text>
</comment>
<feature type="binding site" evidence="7">
    <location>
        <position position="117"/>
    </location>
    <ligand>
        <name>substrate</name>
    </ligand>
</feature>
<feature type="binding site" evidence="7">
    <location>
        <position position="313"/>
    </location>
    <ligand>
        <name>substrate</name>
    </ligand>
</feature>
<feature type="domain" description="UDP-N-acetylglucosamine 2-epimerase" evidence="9">
    <location>
        <begin position="22"/>
        <end position="370"/>
    </location>
</feature>
<comment type="caution">
    <text evidence="10">The sequence shown here is derived from an EMBL/GenBank/DDBJ whole genome shotgun (WGS) entry which is preliminary data.</text>
</comment>
<dbReference type="Proteomes" id="UP000664658">
    <property type="component" value="Unassembled WGS sequence"/>
</dbReference>
<dbReference type="GO" id="GO:0005737">
    <property type="term" value="C:cytoplasm"/>
    <property type="evidence" value="ECO:0007669"/>
    <property type="project" value="UniProtKB-SubCell"/>
</dbReference>
<organism evidence="10 11">
    <name type="scientific">Plesiomonas shigelloides</name>
    <name type="common">Aeromonas shigelloides</name>
    <dbReference type="NCBI Taxonomy" id="703"/>
    <lineage>
        <taxon>Bacteria</taxon>
        <taxon>Pseudomonadati</taxon>
        <taxon>Pseudomonadota</taxon>
        <taxon>Gammaproteobacteria</taxon>
        <taxon>Enterobacterales</taxon>
        <taxon>Enterobacteriaceae</taxon>
        <taxon>Plesiomonas</taxon>
    </lineage>
</organism>
<dbReference type="HAMAP" id="MF_02028">
    <property type="entry name" value="WecB_RffE"/>
    <property type="match status" value="1"/>
</dbReference>
<sequence length="377" mass="42234">MKVLTVFGTRPEAIKMAPLVHALAQHPEFESKVCVTAQHREMLDQVLHLFEIVPDYDLNIMRPGQGLTEITCRILEGLKPVLNEFNPDVVLVHGDTTTTMAASLAAFYQQIPVGHVEAGLRTGNLYSPWPEEGNRKLTGHLARFHFAPTETSRHNLLQEHISDAHIFVTGNTVIDALFWVRNKLQQDTALLASIEARYPFLQDDKKLILVTGHRRESFGGGFERICNALAEIARQHPEAQILYPMHLNPNVREPVNRILRGIDNVILIDPQDYLPFVYLMNRAYLILTDSGGIQEEAPSLGKPVLVLRDTTERPEAVDAGTVRLVGTKVETIVSEVSRLLTDHDEYHRMSRAHNPYGNGQACAQILEALKINSGDQS</sequence>
<protein>
    <recommendedName>
        <fullName evidence="6 7">UDP-N-acetylglucosamine 2-epimerase</fullName>
        <ecNumber evidence="5 7">5.1.3.14</ecNumber>
    </recommendedName>
    <alternativeName>
        <fullName evidence="7">UDP-GlcNAc-2-epimerase</fullName>
    </alternativeName>
</protein>
<evidence type="ECO:0000256" key="8">
    <source>
        <dbReference type="RuleBase" id="RU003513"/>
    </source>
</evidence>
<dbReference type="GO" id="GO:0008761">
    <property type="term" value="F:UDP-N-acetylglucosamine 2-epimerase activity"/>
    <property type="evidence" value="ECO:0007669"/>
    <property type="project" value="UniProtKB-UniRule"/>
</dbReference>
<dbReference type="NCBIfam" id="TIGR00236">
    <property type="entry name" value="wecB"/>
    <property type="match status" value="1"/>
</dbReference>
<dbReference type="AlphaFoldDB" id="A0A8I1WA17"/>
<dbReference type="EC" id="5.1.3.14" evidence="5 7"/>
<dbReference type="InterPro" id="IPR003331">
    <property type="entry name" value="UDP_GlcNAc_Epimerase_2_dom"/>
</dbReference>
<evidence type="ECO:0000256" key="3">
    <source>
        <dbReference type="ARBA" id="ARBA00036080"/>
    </source>
</evidence>
<keyword evidence="1 7" id="KW-0963">Cytoplasm</keyword>
<dbReference type="SUPFAM" id="SSF53756">
    <property type="entry name" value="UDP-Glycosyltransferase/glycogen phosphorylase"/>
    <property type="match status" value="1"/>
</dbReference>
<evidence type="ECO:0000256" key="1">
    <source>
        <dbReference type="ARBA" id="ARBA00022490"/>
    </source>
</evidence>
<evidence type="ECO:0000256" key="2">
    <source>
        <dbReference type="ARBA" id="ARBA00023235"/>
    </source>
</evidence>